<organism evidence="4 5">
    <name type="scientific">Pedobacter zeae</name>
    <dbReference type="NCBI Taxonomy" id="1737356"/>
    <lineage>
        <taxon>Bacteria</taxon>
        <taxon>Pseudomonadati</taxon>
        <taxon>Bacteroidota</taxon>
        <taxon>Sphingobacteriia</taxon>
        <taxon>Sphingobacteriales</taxon>
        <taxon>Sphingobacteriaceae</taxon>
        <taxon>Pedobacter</taxon>
    </lineage>
</organism>
<dbReference type="PROSITE" id="PS51257">
    <property type="entry name" value="PROKAR_LIPOPROTEIN"/>
    <property type="match status" value="1"/>
</dbReference>
<dbReference type="Pfam" id="PF17166">
    <property type="entry name" value="DUF5126"/>
    <property type="match status" value="1"/>
</dbReference>
<protein>
    <recommendedName>
        <fullName evidence="6">DUF4959 domain-containing protein</fullName>
    </recommendedName>
</protein>
<dbReference type="EMBL" id="BMHZ01000002">
    <property type="protein sequence ID" value="GGH06560.1"/>
    <property type="molecule type" value="Genomic_DNA"/>
</dbReference>
<evidence type="ECO:0000259" key="3">
    <source>
        <dbReference type="Pfam" id="PF17166"/>
    </source>
</evidence>
<dbReference type="Proteomes" id="UP000642938">
    <property type="component" value="Unassembled WGS sequence"/>
</dbReference>
<dbReference type="Pfam" id="PF16323">
    <property type="entry name" value="DUF4959"/>
    <property type="match status" value="1"/>
</dbReference>
<dbReference type="InterPro" id="IPR032164">
    <property type="entry name" value="DUF5000"/>
</dbReference>
<reference evidence="5" key="1">
    <citation type="journal article" date="2019" name="Int. J. Syst. Evol. Microbiol.">
        <title>The Global Catalogue of Microorganisms (GCM) 10K type strain sequencing project: providing services to taxonomists for standard genome sequencing and annotation.</title>
        <authorList>
            <consortium name="The Broad Institute Genomics Platform"/>
            <consortium name="The Broad Institute Genome Sequencing Center for Infectious Disease"/>
            <person name="Wu L."/>
            <person name="Ma J."/>
        </authorList>
    </citation>
    <scope>NUCLEOTIDE SEQUENCE [LARGE SCALE GENOMIC DNA]</scope>
    <source>
        <strain evidence="5">CGMCC 1.15287</strain>
    </source>
</reference>
<gene>
    <name evidence="4" type="ORF">GCM10007422_23330</name>
</gene>
<comment type="caution">
    <text evidence="4">The sequence shown here is derived from an EMBL/GenBank/DDBJ whole genome shotgun (WGS) entry which is preliminary data.</text>
</comment>
<feature type="domain" description="DUF4959" evidence="1">
    <location>
        <begin position="25"/>
        <end position="130"/>
    </location>
</feature>
<dbReference type="Gene3D" id="2.60.120.260">
    <property type="entry name" value="Galactose-binding domain-like"/>
    <property type="match status" value="1"/>
</dbReference>
<evidence type="ECO:0008006" key="6">
    <source>
        <dbReference type="Google" id="ProtNLM"/>
    </source>
</evidence>
<feature type="domain" description="DUF5126" evidence="3">
    <location>
        <begin position="132"/>
        <end position="232"/>
    </location>
</feature>
<dbReference type="Pfam" id="PF16391">
    <property type="entry name" value="DUF5000"/>
    <property type="match status" value="1"/>
</dbReference>
<feature type="domain" description="DUF5000" evidence="2">
    <location>
        <begin position="256"/>
        <end position="411"/>
    </location>
</feature>
<evidence type="ECO:0000313" key="5">
    <source>
        <dbReference type="Proteomes" id="UP000642938"/>
    </source>
</evidence>
<proteinExistence type="predicted"/>
<dbReference type="InterPro" id="IPR032527">
    <property type="entry name" value="DUF4959"/>
</dbReference>
<evidence type="ECO:0000259" key="2">
    <source>
        <dbReference type="Pfam" id="PF16391"/>
    </source>
</evidence>
<evidence type="ECO:0000259" key="1">
    <source>
        <dbReference type="Pfam" id="PF16323"/>
    </source>
</evidence>
<name>A0ABQ1XY12_9SPHI</name>
<keyword evidence="5" id="KW-1185">Reference proteome</keyword>
<dbReference type="InterPro" id="IPR033431">
    <property type="entry name" value="DUF5126"/>
</dbReference>
<accession>A0ABQ1XY12</accession>
<evidence type="ECO:0000313" key="4">
    <source>
        <dbReference type="EMBL" id="GGH06560.1"/>
    </source>
</evidence>
<sequence length="414" mass="45254">MKDMKRIKNSIYLILIVSLLASIAACKKMESYNDPSSSDMTKPGVVSNIKVDNFNGGAYITYTLPNSKNLLYVLAQYKINGVTTRETKSSYYSDSIIVDGFAKKQGYDVTLYAVSRAEVKSDPVVVRVNPDTPPYLLAKPTINAEPDFGGFKISGTNPAKSNLGIILLGIGDNNASDVIDQHYDKAGVIGYSVRGFAPVPKKIGYYVTDNFGNISDTTYKTITPFYETLLDRTKFFQYRLPSDGVIAYGWDLPYLWDGKTDGNSNGWHTAPGGAMPAIATFGLGVSAKLSRFILWERPDGSDKFAYGHGNPKVFSVWGSDAVAPRDAQLPMSAPEGTVIGDWINMGNYNYPNPPSGATPVAHTTADNDFVKAGVSFNFPLTNPKVRYIRLSVSTTWSNGTFAHAMEMAFYGDPR</sequence>